<evidence type="ECO:0000313" key="3">
    <source>
        <dbReference type="EMBL" id="XBH16120.1"/>
    </source>
</evidence>
<dbReference type="AlphaFoldDB" id="A0AAU7DEP4"/>
<proteinExistence type="predicted"/>
<reference evidence="3" key="1">
    <citation type="submission" date="2023-03" db="EMBL/GenBank/DDBJ databases">
        <title>Edaphobacter sp.</title>
        <authorList>
            <person name="Huber K.J."/>
            <person name="Papendorf J."/>
            <person name="Pilke C."/>
            <person name="Bunk B."/>
            <person name="Sproeer C."/>
            <person name="Pester M."/>
        </authorList>
    </citation>
    <scope>NUCLEOTIDE SEQUENCE</scope>
    <source>
        <strain evidence="3">DSM 110680</strain>
    </source>
</reference>
<feature type="compositionally biased region" description="Basic and acidic residues" evidence="1">
    <location>
        <begin position="57"/>
        <end position="96"/>
    </location>
</feature>
<keyword evidence="2" id="KW-0732">Signal</keyword>
<feature type="region of interest" description="Disordered" evidence="1">
    <location>
        <begin position="31"/>
        <end position="96"/>
    </location>
</feature>
<name>A0AAU7DEP4_9BACT</name>
<organism evidence="3">
    <name type="scientific">Telmatobacter sp. DSM 110680</name>
    <dbReference type="NCBI Taxonomy" id="3036704"/>
    <lineage>
        <taxon>Bacteria</taxon>
        <taxon>Pseudomonadati</taxon>
        <taxon>Acidobacteriota</taxon>
        <taxon>Terriglobia</taxon>
        <taxon>Terriglobales</taxon>
        <taxon>Acidobacteriaceae</taxon>
        <taxon>Telmatobacter</taxon>
    </lineage>
</organism>
<accession>A0AAU7DEP4</accession>
<evidence type="ECO:0000256" key="1">
    <source>
        <dbReference type="SAM" id="MobiDB-lite"/>
    </source>
</evidence>
<evidence type="ECO:0000256" key="2">
    <source>
        <dbReference type="SAM" id="SignalP"/>
    </source>
</evidence>
<dbReference type="PROSITE" id="PS51257">
    <property type="entry name" value="PROKAR_LIPOPROTEIN"/>
    <property type="match status" value="1"/>
</dbReference>
<sequence>MKPKLTAIPALALLLGASCFIISKASALSAGPSSPAYVQDHDRDHGNWEAPPGEFNDIQRRGFHDGIEGARKDVGNHRRPDVNNRDEYRHPDVPPETRKVYRAAFRRGYQQAMSHLMEDHDRH</sequence>
<gene>
    <name evidence="3" type="ORF">P8935_16275</name>
</gene>
<feature type="chain" id="PRO_5043672092" description="Lipoprotein" evidence="2">
    <location>
        <begin position="28"/>
        <end position="123"/>
    </location>
</feature>
<evidence type="ECO:0008006" key="4">
    <source>
        <dbReference type="Google" id="ProtNLM"/>
    </source>
</evidence>
<dbReference type="EMBL" id="CP121196">
    <property type="protein sequence ID" value="XBH16120.1"/>
    <property type="molecule type" value="Genomic_DNA"/>
</dbReference>
<dbReference type="RefSeq" id="WP_348261351.1">
    <property type="nucleotide sequence ID" value="NZ_CP121196.1"/>
</dbReference>
<protein>
    <recommendedName>
        <fullName evidence="4">Lipoprotein</fullName>
    </recommendedName>
</protein>
<feature type="signal peptide" evidence="2">
    <location>
        <begin position="1"/>
        <end position="27"/>
    </location>
</feature>